<dbReference type="InterPro" id="IPR029056">
    <property type="entry name" value="Ribokinase-like"/>
</dbReference>
<dbReference type="PANTHER" id="PTHR47098:SF1">
    <property type="entry name" value="PFKB FAMILY CARBOHYDRATE KINASE SUPERFAMILY (AFU_ORTHOLOGUE AFUA_4G09500)"/>
    <property type="match status" value="1"/>
</dbReference>
<dbReference type="AlphaFoldDB" id="A0A9W8NL50"/>
<evidence type="ECO:0000259" key="1">
    <source>
        <dbReference type="Pfam" id="PF00294"/>
    </source>
</evidence>
<evidence type="ECO:0000313" key="2">
    <source>
        <dbReference type="EMBL" id="KAJ3578447.1"/>
    </source>
</evidence>
<dbReference type="InterPro" id="IPR011611">
    <property type="entry name" value="PfkB_dom"/>
</dbReference>
<keyword evidence="3" id="KW-1185">Reference proteome</keyword>
<dbReference type="Proteomes" id="UP001148614">
    <property type="component" value="Unassembled WGS sequence"/>
</dbReference>
<sequence length="346" mass="37599">MEQSEANAPPERPPIFVSMGMTILDELRFSHQKTAYDMPGGSGLFAALGARLFKPGSEAADVGCVIAAGCNMPDSLLSLLKSWGLTLLVLTDPDKLFTRGLLEYLDDGFGGTRFTYVTPPLKPETRQLNASSLLYAKSFHFLALPSDLQDQVNTLLRLREEHGIMERPLIVWEPAPKGCDSNELEAHRDACALVDVISPNHIELHRLFNGKSEEDVEFSKDAIMTQAGAFVDAGIGPNGTGLIVVRCGYHGAMVLSRNCEPRWASAYYGKDDENVVDATGAGNAFLGAFAVTFTDTGDAWAACMKGSIAASYAIEQFGPPTLTIEKPELWNKSDPLRRLEELIARG</sequence>
<proteinExistence type="predicted"/>
<protein>
    <recommendedName>
        <fullName evidence="1">Carbohydrate kinase PfkB domain-containing protein</fullName>
    </recommendedName>
</protein>
<dbReference type="PANTHER" id="PTHR47098">
    <property type="entry name" value="PROTEIN MAK32"/>
    <property type="match status" value="1"/>
</dbReference>
<organism evidence="2 3">
    <name type="scientific">Xylaria arbuscula</name>
    <dbReference type="NCBI Taxonomy" id="114810"/>
    <lineage>
        <taxon>Eukaryota</taxon>
        <taxon>Fungi</taxon>
        <taxon>Dikarya</taxon>
        <taxon>Ascomycota</taxon>
        <taxon>Pezizomycotina</taxon>
        <taxon>Sordariomycetes</taxon>
        <taxon>Xylariomycetidae</taxon>
        <taxon>Xylariales</taxon>
        <taxon>Xylariaceae</taxon>
        <taxon>Xylaria</taxon>
    </lineage>
</organism>
<accession>A0A9W8NL50</accession>
<gene>
    <name evidence="2" type="ORF">NPX13_g2124</name>
</gene>
<dbReference type="VEuPathDB" id="FungiDB:F4678DRAFT_475573"/>
<name>A0A9W8NL50_9PEZI</name>
<evidence type="ECO:0000313" key="3">
    <source>
        <dbReference type="Proteomes" id="UP001148614"/>
    </source>
</evidence>
<feature type="domain" description="Carbohydrate kinase PfkB" evidence="1">
    <location>
        <begin position="40"/>
        <end position="319"/>
    </location>
</feature>
<reference evidence="2" key="1">
    <citation type="submission" date="2022-07" db="EMBL/GenBank/DDBJ databases">
        <title>Genome Sequence of Xylaria arbuscula.</title>
        <authorList>
            <person name="Buettner E."/>
        </authorList>
    </citation>
    <scope>NUCLEOTIDE SEQUENCE</scope>
    <source>
        <strain evidence="2">VT107</strain>
    </source>
</reference>
<comment type="caution">
    <text evidence="2">The sequence shown here is derived from an EMBL/GenBank/DDBJ whole genome shotgun (WGS) entry which is preliminary data.</text>
</comment>
<dbReference type="Pfam" id="PF00294">
    <property type="entry name" value="PfkB"/>
    <property type="match status" value="1"/>
</dbReference>
<dbReference type="EMBL" id="JANPWZ010000213">
    <property type="protein sequence ID" value="KAJ3578447.1"/>
    <property type="molecule type" value="Genomic_DNA"/>
</dbReference>
<dbReference type="Gene3D" id="3.40.1190.20">
    <property type="match status" value="1"/>
</dbReference>
<dbReference type="SUPFAM" id="SSF53613">
    <property type="entry name" value="Ribokinase-like"/>
    <property type="match status" value="1"/>
</dbReference>